<reference evidence="4 5" key="1">
    <citation type="submission" date="2020-06" db="EMBL/GenBank/DDBJ databases">
        <title>High-quality draft genome of sulfate reducer Desulfobacter latus type strain AcrS2 isolated from marine sediment.</title>
        <authorList>
            <person name="Hoppe M."/>
            <person name="Larsen C.K."/>
            <person name="Marshall I.P.G."/>
            <person name="Schramm A."/>
            <person name="Marietou A.G."/>
        </authorList>
    </citation>
    <scope>NUCLEOTIDE SEQUENCE [LARGE SCALE GENOMIC DNA]</scope>
    <source>
        <strain evidence="4 5">AcRS2</strain>
    </source>
</reference>
<keyword evidence="2" id="KW-1133">Transmembrane helix</keyword>
<gene>
    <name evidence="4" type="ORF">HXW94_00840</name>
</gene>
<dbReference type="Gene3D" id="2.40.50.100">
    <property type="match status" value="1"/>
</dbReference>
<name>A0A850SVU9_9BACT</name>
<dbReference type="Gene3D" id="2.40.30.170">
    <property type="match status" value="1"/>
</dbReference>
<feature type="transmembrane region" description="Helical" evidence="2">
    <location>
        <begin position="9"/>
        <end position="27"/>
    </location>
</feature>
<keyword evidence="2" id="KW-0812">Transmembrane</keyword>
<comment type="caution">
    <text evidence="4">The sequence shown here is derived from an EMBL/GenBank/DDBJ whole genome shotgun (WGS) entry which is preliminary data.</text>
</comment>
<evidence type="ECO:0000256" key="2">
    <source>
        <dbReference type="SAM" id="Phobius"/>
    </source>
</evidence>
<protein>
    <submittedName>
        <fullName evidence="4">Efflux RND transporter periplasmic adaptor subunit</fullName>
    </submittedName>
</protein>
<dbReference type="Pfam" id="PF25989">
    <property type="entry name" value="YknX_C"/>
    <property type="match status" value="1"/>
</dbReference>
<accession>A0A850SVU9</accession>
<dbReference type="NCBIfam" id="TIGR01730">
    <property type="entry name" value="RND_mfp"/>
    <property type="match status" value="1"/>
</dbReference>
<evidence type="ECO:0000259" key="3">
    <source>
        <dbReference type="Pfam" id="PF25989"/>
    </source>
</evidence>
<dbReference type="PANTHER" id="PTHR30469">
    <property type="entry name" value="MULTIDRUG RESISTANCE PROTEIN MDTA"/>
    <property type="match status" value="1"/>
</dbReference>
<sequence>MKKKISRKIIISGVIIAIGAVLTYAFWPQPMVVDMGEVKRSHMRVTISEEGRTRVHDAYVVSTPVAGRLLRMDVEPGDLVVEGKSVIAKMEPSYPTLLDVRSKAQAGANLSAAKAALELARTEQDRAVADKELANLQLKRMRHLILSDSISQLELDRAIHETRITSAALRNAQAAIAVQKAEVAKARAQLISFGNNLSKGVERTAVIPIHAPATGSVLRIIQESESTLPAGTPVIEIGNIENDLEVVVELLSSDAVKVSLEDQVILTDWGGPHDLNGLVERVDPWGFTKISALGVEEQRVNVIVSFANPPEYLNRLGHGYRIEVQIVIWEDKNAITVPSSALFRQGRDWAVFVVINGMAKLRRVQIGQNNGIKAQVKGGLEPGQLVVLYPSSELTHGTQVSKREIK</sequence>
<dbReference type="AlphaFoldDB" id="A0A850SVU9"/>
<dbReference type="GO" id="GO:0015562">
    <property type="term" value="F:efflux transmembrane transporter activity"/>
    <property type="evidence" value="ECO:0007669"/>
    <property type="project" value="TreeGrafter"/>
</dbReference>
<evidence type="ECO:0000256" key="1">
    <source>
        <dbReference type="ARBA" id="ARBA00009477"/>
    </source>
</evidence>
<dbReference type="GO" id="GO:1990281">
    <property type="term" value="C:efflux pump complex"/>
    <property type="evidence" value="ECO:0007669"/>
    <property type="project" value="TreeGrafter"/>
</dbReference>
<dbReference type="InterPro" id="IPR058637">
    <property type="entry name" value="YknX-like_C"/>
</dbReference>
<dbReference type="PANTHER" id="PTHR30469:SF15">
    <property type="entry name" value="HLYD FAMILY OF SECRETION PROTEINS"/>
    <property type="match status" value="1"/>
</dbReference>
<dbReference type="Gene3D" id="2.40.420.20">
    <property type="match status" value="1"/>
</dbReference>
<dbReference type="Proteomes" id="UP000553343">
    <property type="component" value="Unassembled WGS sequence"/>
</dbReference>
<dbReference type="InterPro" id="IPR006143">
    <property type="entry name" value="RND_pump_MFP"/>
</dbReference>
<keyword evidence="5" id="KW-1185">Reference proteome</keyword>
<keyword evidence="2" id="KW-0472">Membrane</keyword>
<dbReference type="EMBL" id="JACADJ010000002">
    <property type="protein sequence ID" value="NWH03553.1"/>
    <property type="molecule type" value="Genomic_DNA"/>
</dbReference>
<dbReference type="Gene3D" id="1.10.287.470">
    <property type="entry name" value="Helix hairpin bin"/>
    <property type="match status" value="1"/>
</dbReference>
<dbReference type="RefSeq" id="WP_178365002.1">
    <property type="nucleotide sequence ID" value="NZ_JACADJ010000002.1"/>
</dbReference>
<organism evidence="4 5">
    <name type="scientific">Desulfobacter latus</name>
    <dbReference type="NCBI Taxonomy" id="2292"/>
    <lineage>
        <taxon>Bacteria</taxon>
        <taxon>Pseudomonadati</taxon>
        <taxon>Thermodesulfobacteriota</taxon>
        <taxon>Desulfobacteria</taxon>
        <taxon>Desulfobacterales</taxon>
        <taxon>Desulfobacteraceae</taxon>
        <taxon>Desulfobacter</taxon>
    </lineage>
</organism>
<feature type="domain" description="YknX-like C-terminal permuted SH3-like" evidence="3">
    <location>
        <begin position="334"/>
        <end position="401"/>
    </location>
</feature>
<proteinExistence type="inferred from homology"/>
<evidence type="ECO:0000313" key="4">
    <source>
        <dbReference type="EMBL" id="NWH03553.1"/>
    </source>
</evidence>
<comment type="similarity">
    <text evidence="1">Belongs to the membrane fusion protein (MFP) (TC 8.A.1) family.</text>
</comment>
<evidence type="ECO:0000313" key="5">
    <source>
        <dbReference type="Proteomes" id="UP000553343"/>
    </source>
</evidence>